<dbReference type="GO" id="GO:0006021">
    <property type="term" value="P:inositol biosynthetic process"/>
    <property type="evidence" value="ECO:0007669"/>
    <property type="project" value="TreeGrafter"/>
</dbReference>
<dbReference type="EMBL" id="BOOK01000056">
    <property type="protein sequence ID" value="GII04843.1"/>
    <property type="molecule type" value="Genomic_DNA"/>
</dbReference>
<dbReference type="InterPro" id="IPR036291">
    <property type="entry name" value="NAD(P)-bd_dom_sf"/>
</dbReference>
<feature type="domain" description="Myo-inositol-1-phosphate synthase GAPDH-like" evidence="1">
    <location>
        <begin position="174"/>
        <end position="276"/>
    </location>
</feature>
<proteinExistence type="predicted"/>
<dbReference type="Gene3D" id="3.40.50.720">
    <property type="entry name" value="NAD(P)-binding Rossmann-like Domain"/>
    <property type="match status" value="1"/>
</dbReference>
<dbReference type="Gene3D" id="3.30.360.10">
    <property type="entry name" value="Dihydrodipicolinate Reductase, domain 2"/>
    <property type="match status" value="1"/>
</dbReference>
<protein>
    <submittedName>
        <fullName evidence="2">Myo-inositol-1-phosphate synthase</fullName>
    </submittedName>
</protein>
<dbReference type="SUPFAM" id="SSF51735">
    <property type="entry name" value="NAD(P)-binding Rossmann-fold domains"/>
    <property type="match status" value="1"/>
</dbReference>
<reference evidence="2" key="1">
    <citation type="submission" date="2021-01" db="EMBL/GenBank/DDBJ databases">
        <title>Whole genome shotgun sequence of Planobispora takensis NBRC 109077.</title>
        <authorList>
            <person name="Komaki H."/>
            <person name="Tamura T."/>
        </authorList>
    </citation>
    <scope>NUCLEOTIDE SEQUENCE</scope>
    <source>
        <strain evidence="2">NBRC 109077</strain>
    </source>
</reference>
<dbReference type="PANTHER" id="PTHR43125">
    <property type="entry name" value="INOSITOL-3-PHOSPHATE SYNTHASE"/>
    <property type="match status" value="1"/>
</dbReference>
<name>A0A8J3T336_9ACTN</name>
<dbReference type="PANTHER" id="PTHR43125:SF1">
    <property type="entry name" value="INOSITOL-3-PHOSPHATE SYNTHASE"/>
    <property type="match status" value="1"/>
</dbReference>
<organism evidence="2 3">
    <name type="scientific">Planobispora takensis</name>
    <dbReference type="NCBI Taxonomy" id="1367882"/>
    <lineage>
        <taxon>Bacteria</taxon>
        <taxon>Bacillati</taxon>
        <taxon>Actinomycetota</taxon>
        <taxon>Actinomycetes</taxon>
        <taxon>Streptosporangiales</taxon>
        <taxon>Streptosporangiaceae</taxon>
        <taxon>Planobispora</taxon>
    </lineage>
</organism>
<sequence>MIERVKVAVVGVGNNVSALVQGIALQRATGNLVGVRRTVLHGLGVGDVDFTAAFALSREKVGRDLSEAIFMPPNNFPRLIDELPLSGVTVRRGLTDATEVERVAGELAGAEVVLYAAPSGRRETAQAYAEAALRAGAAFVNITSDAVARDPQIMRRFTEAGLPLLGDDLTSQFGTSIVHHALLHLLQERGLTLTSSYQVNLGGTEDFRNLVENGNTKMQSKLNALTAHESAADKVEIAPLGYLPHLESHKVAHINIEAQTWGGTPVSLDLKLKVHDPSGGAGVTVDLIRMAANALRHRHAGYVAEATPLLKSPPGTSI</sequence>
<gene>
    <name evidence="2" type="ORF">Pta02_68510</name>
</gene>
<evidence type="ECO:0000259" key="1">
    <source>
        <dbReference type="Pfam" id="PF01658"/>
    </source>
</evidence>
<dbReference type="SUPFAM" id="SSF55347">
    <property type="entry name" value="Glyceraldehyde-3-phosphate dehydrogenase-like, C-terminal domain"/>
    <property type="match status" value="1"/>
</dbReference>
<dbReference type="InterPro" id="IPR013021">
    <property type="entry name" value="Myo-inos-1-P_Synthase_GAPDH"/>
</dbReference>
<evidence type="ECO:0000313" key="3">
    <source>
        <dbReference type="Proteomes" id="UP000634476"/>
    </source>
</evidence>
<accession>A0A8J3T336</accession>
<comment type="caution">
    <text evidence="2">The sequence shown here is derived from an EMBL/GenBank/DDBJ whole genome shotgun (WGS) entry which is preliminary data.</text>
</comment>
<evidence type="ECO:0000313" key="2">
    <source>
        <dbReference type="EMBL" id="GII04843.1"/>
    </source>
</evidence>
<dbReference type="InterPro" id="IPR052199">
    <property type="entry name" value="MIPS"/>
</dbReference>
<keyword evidence="3" id="KW-1185">Reference proteome</keyword>
<dbReference type="Proteomes" id="UP000634476">
    <property type="component" value="Unassembled WGS sequence"/>
</dbReference>
<dbReference type="Pfam" id="PF01658">
    <property type="entry name" value="Inos-1-P_synth"/>
    <property type="match status" value="1"/>
</dbReference>
<dbReference type="AlphaFoldDB" id="A0A8J3T336"/>
<dbReference type="GO" id="GO:0004512">
    <property type="term" value="F:inositol-3-phosphate synthase activity"/>
    <property type="evidence" value="ECO:0007669"/>
    <property type="project" value="TreeGrafter"/>
</dbReference>